<name>A0A1V2LCN3_CYBFA</name>
<keyword evidence="10" id="KW-1185">Reference proteome</keyword>
<keyword evidence="2" id="KW-0808">Transferase</keyword>
<dbReference type="Pfam" id="PF01513">
    <property type="entry name" value="NAD_kinase"/>
    <property type="match status" value="1"/>
</dbReference>
<dbReference type="Proteomes" id="UP000189513">
    <property type="component" value="Unassembled WGS sequence"/>
</dbReference>
<keyword evidence="5" id="KW-0067">ATP-binding</keyword>
<dbReference type="PANTHER" id="PTHR20275:SF0">
    <property type="entry name" value="NAD KINASE"/>
    <property type="match status" value="1"/>
</dbReference>
<dbReference type="Gene3D" id="2.60.200.30">
    <property type="entry name" value="Probable inorganic polyphosphate/atp-NAD kinase, domain 2"/>
    <property type="match status" value="1"/>
</dbReference>
<dbReference type="InterPro" id="IPR002504">
    <property type="entry name" value="NADK"/>
</dbReference>
<accession>A0A1V2LCN3</accession>
<dbReference type="STRING" id="36022.A0A1V2LCN3"/>
<dbReference type="PANTHER" id="PTHR20275">
    <property type="entry name" value="NAD KINASE"/>
    <property type="match status" value="1"/>
</dbReference>
<evidence type="ECO:0000313" key="9">
    <source>
        <dbReference type="EMBL" id="ONH69619.1"/>
    </source>
</evidence>
<keyword evidence="4 9" id="KW-0418">Kinase</keyword>
<evidence type="ECO:0000256" key="7">
    <source>
        <dbReference type="ARBA" id="ARBA00023027"/>
    </source>
</evidence>
<evidence type="ECO:0000256" key="5">
    <source>
        <dbReference type="ARBA" id="ARBA00022840"/>
    </source>
</evidence>
<evidence type="ECO:0000256" key="1">
    <source>
        <dbReference type="ARBA" id="ARBA00010995"/>
    </source>
</evidence>
<dbReference type="InterPro" id="IPR016064">
    <property type="entry name" value="NAD/diacylglycerol_kinase_sf"/>
</dbReference>
<dbReference type="InterPro" id="IPR017438">
    <property type="entry name" value="ATP-NAD_kinase_N"/>
</dbReference>
<keyword evidence="7" id="KW-0520">NAD</keyword>
<organism evidence="9 10">
    <name type="scientific">Cyberlindnera fabianii</name>
    <name type="common">Yeast</name>
    <name type="synonym">Hansenula fabianii</name>
    <dbReference type="NCBI Taxonomy" id="36022"/>
    <lineage>
        <taxon>Eukaryota</taxon>
        <taxon>Fungi</taxon>
        <taxon>Dikarya</taxon>
        <taxon>Ascomycota</taxon>
        <taxon>Saccharomycotina</taxon>
        <taxon>Saccharomycetes</taxon>
        <taxon>Phaffomycetales</taxon>
        <taxon>Phaffomycetaceae</taxon>
        <taxon>Cyberlindnera</taxon>
    </lineage>
</organism>
<dbReference type="SUPFAM" id="SSF111331">
    <property type="entry name" value="NAD kinase/diacylglycerol kinase-like"/>
    <property type="match status" value="1"/>
</dbReference>
<dbReference type="Gene3D" id="3.40.50.10330">
    <property type="entry name" value="Probable inorganic polyphosphate/atp-NAD kinase, domain 1"/>
    <property type="match status" value="1"/>
</dbReference>
<keyword evidence="6" id="KW-0521">NADP</keyword>
<comment type="caution">
    <text evidence="9">The sequence shown here is derived from an EMBL/GenBank/DDBJ whole genome shotgun (WGS) entry which is preliminary data.</text>
</comment>
<evidence type="ECO:0000256" key="2">
    <source>
        <dbReference type="ARBA" id="ARBA00022679"/>
    </source>
</evidence>
<evidence type="ECO:0000313" key="10">
    <source>
        <dbReference type="Proteomes" id="UP000189513"/>
    </source>
</evidence>
<dbReference type="EMBL" id="MPUK01000001">
    <property type="protein sequence ID" value="ONH69619.1"/>
    <property type="molecule type" value="Genomic_DNA"/>
</dbReference>
<protein>
    <submittedName>
        <fullName evidence="9">NAD(+) kinase</fullName>
    </submittedName>
</protein>
<reference evidence="10" key="1">
    <citation type="journal article" date="2017" name="Genome Announc.">
        <title>Genome sequences of Cyberlindnera fabianii 65, Pichia kudriavzevii 129, and Saccharomyces cerevisiae 131 isolated from fermented masau fruits in Zimbabwe.</title>
        <authorList>
            <person name="van Rijswijck I.M.H."/>
            <person name="Derks M.F.L."/>
            <person name="Abee T."/>
            <person name="de Ridder D."/>
            <person name="Smid E.J."/>
        </authorList>
    </citation>
    <scope>NUCLEOTIDE SEQUENCE [LARGE SCALE GENOMIC DNA]</scope>
    <source>
        <strain evidence="10">65</strain>
    </source>
</reference>
<dbReference type="GO" id="GO:0006741">
    <property type="term" value="P:NADP+ biosynthetic process"/>
    <property type="evidence" value="ECO:0007669"/>
    <property type="project" value="InterPro"/>
</dbReference>
<dbReference type="VEuPathDB" id="FungiDB:BON22_0672"/>
<gene>
    <name evidence="9" type="ORF">BON22_0672</name>
</gene>
<dbReference type="Pfam" id="PF20143">
    <property type="entry name" value="NAD_kinase_C"/>
    <property type="match status" value="1"/>
</dbReference>
<proteinExistence type="inferred from homology"/>
<dbReference type="HAMAP" id="MF_00361">
    <property type="entry name" value="NAD_kinase"/>
    <property type="match status" value="1"/>
</dbReference>
<keyword evidence="3" id="KW-0547">Nucleotide-binding</keyword>
<feature type="region of interest" description="Disordered" evidence="8">
    <location>
        <begin position="83"/>
        <end position="110"/>
    </location>
</feature>
<evidence type="ECO:0000256" key="8">
    <source>
        <dbReference type="SAM" id="MobiDB-lite"/>
    </source>
</evidence>
<comment type="similarity">
    <text evidence="1">Belongs to the NAD kinase family.</text>
</comment>
<dbReference type="GO" id="GO:0019674">
    <property type="term" value="P:NAD+ metabolic process"/>
    <property type="evidence" value="ECO:0007669"/>
    <property type="project" value="InterPro"/>
</dbReference>
<dbReference type="InterPro" id="IPR017437">
    <property type="entry name" value="ATP-NAD_kinase_PpnK-typ_C"/>
</dbReference>
<dbReference type="GO" id="GO:0003951">
    <property type="term" value="F:NAD+ kinase activity"/>
    <property type="evidence" value="ECO:0007669"/>
    <property type="project" value="InterPro"/>
</dbReference>
<feature type="region of interest" description="Disordered" evidence="8">
    <location>
        <begin position="1"/>
        <end position="32"/>
    </location>
</feature>
<sequence length="1092" mass="122203">MNFPNNERTESLPPQHPLSQSFTVMPDGANGDNNLIESEIPCIKRTSTNQAAETLNEKLREFAFRRTKEGEALKDKEKILESIHTSSSSSLSTGQNSPHSPRPQRRFSIGDQPVLPSLLNAQLNNINLFDFDDEDAPKKPGFGDNNSRTKVCLEHKLSTLSTALMTKRQLGKILSGIRDIESTLNHVNIRSKITHIMIVTKLWDPEPIKWASIVAGFLLGYNKDISVFIQDELKNDESFNYNDIMQKHPDHKDRVRFWNADRCRYRPELFDLVLTFGGDGTVLFASWLFQTIVPPVLSFSLGSLGFLTDFDVAEYKETMTALIETGYQCSIRMRFECTVMKSEKSGSEQDRDLTEEVKKLGVDSDTHSISETYTVFNEVVVDRGPNAQMTSLEVFSDREPLTTADADGLIISTPSGSTAYSLSAGGSLVHPEIPGILISPICPHTLSFRPLVIPESIILRLGVPYDSRSTAWCSFDGKNRVELRRGDFITITASRFPIPCIKKPGSKNAWFDRLSSKLYWNERKHQKPYQSKGLPYYRPMSSAVNSLLKVYLLPSNAPSAIPSLLVGASNDSLSASQDDDNLHLHNVSATAPLVPRHYQIPDKGLTSLVTTFPNINSQSYHTSTATLTPVNVPGTVSGYLSEDTLYPAIENLPTGPSPLPPLSFDVHTFADDHPASASSYRLFLKSPIKWLKKSSNTRALPKEHYHAHSPNAILRDNMPMDIITNLGSPGLGYELGLENDKNQVQGDDDDDEADNALRLQNKDLQLVEEAYSSYIQFTESVTGIDFNDIDLDIEIEDGTLKNQLNESLQNDNNHNVSNTVSKNVPINELENGDTSFSHDAHQDKRSFTLSRHSTLRLLTAKTKMMFKLWSPQVKESPPNADSVANLMREPRNIEEKENQDPVVSTLTPRRSRTFRERLGTLSLNLYRNKSNIVKAFKIEIPQDSQEAENVPLGVDSTTDNFANFLDDVGSVDDYEERLRNGYVVQRKCFRDQDEHFLDLDNNVNGHGLVQGVMSMHASPYESGSQQAADLITPSNILCDKTLPTNENYEGLVKSNTFSFSILRRRTIKRAESFKNAARAAAREFQKGIHSTS</sequence>
<dbReference type="FunFam" id="2.60.200.30:FF:000009">
    <property type="entry name" value="Poly(P)/ATP NAD kinase"/>
    <property type="match status" value="1"/>
</dbReference>
<evidence type="ECO:0000256" key="4">
    <source>
        <dbReference type="ARBA" id="ARBA00022777"/>
    </source>
</evidence>
<dbReference type="GO" id="GO:0005524">
    <property type="term" value="F:ATP binding"/>
    <property type="evidence" value="ECO:0007669"/>
    <property type="project" value="UniProtKB-KW"/>
</dbReference>
<evidence type="ECO:0000256" key="6">
    <source>
        <dbReference type="ARBA" id="ARBA00022857"/>
    </source>
</evidence>
<evidence type="ECO:0000256" key="3">
    <source>
        <dbReference type="ARBA" id="ARBA00022741"/>
    </source>
</evidence>
<dbReference type="AlphaFoldDB" id="A0A1V2LCN3"/>